<dbReference type="EMBL" id="CAIJEO010000002">
    <property type="protein sequence ID" value="CAD0086924.1"/>
    <property type="molecule type" value="Genomic_DNA"/>
</dbReference>
<gene>
    <name evidence="2" type="ORF">AWRI4233_LOCUS1128</name>
</gene>
<proteinExistence type="predicted"/>
<feature type="chain" id="PRO_5040509986" evidence="1">
    <location>
        <begin position="20"/>
        <end position="96"/>
    </location>
</feature>
<evidence type="ECO:0000256" key="1">
    <source>
        <dbReference type="SAM" id="SignalP"/>
    </source>
</evidence>
<dbReference type="AlphaFoldDB" id="A0A9N8P8T0"/>
<protein>
    <submittedName>
        <fullName evidence="2">Uncharacterized protein</fullName>
    </submittedName>
</protein>
<feature type="signal peptide" evidence="1">
    <location>
        <begin position="1"/>
        <end position="19"/>
    </location>
</feature>
<keyword evidence="3" id="KW-1185">Reference proteome</keyword>
<organism evidence="2 3">
    <name type="scientific">Aureobasidium mustum</name>
    <dbReference type="NCBI Taxonomy" id="2773714"/>
    <lineage>
        <taxon>Eukaryota</taxon>
        <taxon>Fungi</taxon>
        <taxon>Dikarya</taxon>
        <taxon>Ascomycota</taxon>
        <taxon>Pezizomycotina</taxon>
        <taxon>Dothideomycetes</taxon>
        <taxon>Dothideomycetidae</taxon>
        <taxon>Dothideales</taxon>
        <taxon>Saccotheciaceae</taxon>
        <taxon>Aureobasidium</taxon>
    </lineage>
</organism>
<evidence type="ECO:0000313" key="2">
    <source>
        <dbReference type="EMBL" id="CAD0086924.1"/>
    </source>
</evidence>
<comment type="caution">
    <text evidence="2">The sequence shown here is derived from an EMBL/GenBank/DDBJ whole genome shotgun (WGS) entry which is preliminary data.</text>
</comment>
<dbReference type="OrthoDB" id="3878703at2759"/>
<accession>A0A9N8P8T0</accession>
<keyword evidence="1" id="KW-0732">Signal</keyword>
<reference evidence="2" key="1">
    <citation type="submission" date="2020-06" db="EMBL/GenBank/DDBJ databases">
        <authorList>
            <person name="Onetto C."/>
        </authorList>
    </citation>
    <scope>NUCLEOTIDE SEQUENCE</scope>
</reference>
<name>A0A9N8P8T0_9PEZI</name>
<dbReference type="Proteomes" id="UP000714618">
    <property type="component" value="Unassembled WGS sequence"/>
</dbReference>
<sequence length="96" mass="9928">MHVIKTFAAAFALAATVSAFPLQKRQDDSAIGDPNRGLRGGLDFLSIPSGDGASSKAKRAEDIPDAANPVVDLAENVKGGFEGFFDFLGASGSDDK</sequence>
<evidence type="ECO:0000313" key="3">
    <source>
        <dbReference type="Proteomes" id="UP000714618"/>
    </source>
</evidence>